<dbReference type="GO" id="GO:0009424">
    <property type="term" value="C:bacterial-type flagellum hook"/>
    <property type="evidence" value="ECO:0007669"/>
    <property type="project" value="InterPro"/>
</dbReference>
<dbReference type="GO" id="GO:0005198">
    <property type="term" value="F:structural molecule activity"/>
    <property type="evidence" value="ECO:0007669"/>
    <property type="project" value="InterPro"/>
</dbReference>
<comment type="similarity">
    <text evidence="3">Belongs to the bacterial flagellin family.</text>
</comment>
<dbReference type="NCBIfam" id="TIGR02550">
    <property type="entry name" value="flagell_flgL"/>
    <property type="match status" value="1"/>
</dbReference>
<comment type="caution">
    <text evidence="7">The sequence shown here is derived from an EMBL/GenBank/DDBJ whole genome shotgun (WGS) entry which is preliminary data.</text>
</comment>
<keyword evidence="5" id="KW-0975">Bacterial flagellum</keyword>
<dbReference type="Proteomes" id="UP000023464">
    <property type="component" value="Unassembled WGS sequence"/>
</dbReference>
<dbReference type="Pfam" id="PF00669">
    <property type="entry name" value="Flagellin_N"/>
    <property type="match status" value="1"/>
</dbReference>
<dbReference type="EMBL" id="JFGV01000004">
    <property type="protein sequence ID" value="EYU16896.1"/>
    <property type="molecule type" value="Genomic_DNA"/>
</dbReference>
<evidence type="ECO:0000259" key="6">
    <source>
        <dbReference type="Pfam" id="PF00669"/>
    </source>
</evidence>
<evidence type="ECO:0000313" key="7">
    <source>
        <dbReference type="EMBL" id="EYU16896.1"/>
    </source>
</evidence>
<keyword evidence="8" id="KW-1185">Reference proteome</keyword>
<proteinExistence type="inferred from homology"/>
<evidence type="ECO:0000256" key="4">
    <source>
        <dbReference type="ARBA" id="ARBA00022525"/>
    </source>
</evidence>
<dbReference type="InterPro" id="IPR013384">
    <property type="entry name" value="Flagell_FlgL"/>
</dbReference>
<reference evidence="7 8" key="1">
    <citation type="submission" date="2014-03" db="EMBL/GenBank/DDBJ databases">
        <title>Draft Genome of Photorhabdus luminescens BA1, an Egyptian Isolate.</title>
        <authorList>
            <person name="Ghazal S."/>
            <person name="Hurst S.G.IV."/>
            <person name="Morris K."/>
            <person name="Thomas K."/>
            <person name="Tisa L.S."/>
        </authorList>
    </citation>
    <scope>NUCLEOTIDE SEQUENCE [LARGE SCALE GENOMIC DNA]</scope>
    <source>
        <strain evidence="7 8">BA1</strain>
    </source>
</reference>
<dbReference type="PANTHER" id="PTHR42792">
    <property type="entry name" value="FLAGELLIN"/>
    <property type="match status" value="1"/>
</dbReference>
<evidence type="ECO:0000256" key="1">
    <source>
        <dbReference type="ARBA" id="ARBA00004365"/>
    </source>
</evidence>
<dbReference type="PATRIC" id="fig|1393736.3.peg.415"/>
<keyword evidence="7" id="KW-0966">Cell projection</keyword>
<dbReference type="SUPFAM" id="SSF64518">
    <property type="entry name" value="Phase 1 flagellin"/>
    <property type="match status" value="1"/>
</dbReference>
<dbReference type="GO" id="GO:0071973">
    <property type="term" value="P:bacterial-type flagellum-dependent cell motility"/>
    <property type="evidence" value="ECO:0007669"/>
    <property type="project" value="InterPro"/>
</dbReference>
<dbReference type="InterPro" id="IPR001029">
    <property type="entry name" value="Flagellin_N"/>
</dbReference>
<keyword evidence="4" id="KW-0964">Secreted</keyword>
<evidence type="ECO:0000313" key="8">
    <source>
        <dbReference type="Proteomes" id="UP000023464"/>
    </source>
</evidence>
<dbReference type="RefSeq" id="WP_036775725.1">
    <property type="nucleotide sequence ID" value="NZ_CAWLTM010000111.1"/>
</dbReference>
<name>A0A022PMR7_9GAMM</name>
<evidence type="ECO:0000256" key="5">
    <source>
        <dbReference type="ARBA" id="ARBA00023143"/>
    </source>
</evidence>
<evidence type="ECO:0000256" key="2">
    <source>
        <dbReference type="ARBA" id="ARBA00004613"/>
    </source>
</evidence>
<dbReference type="PANTHER" id="PTHR42792:SF1">
    <property type="entry name" value="FLAGELLAR HOOK-ASSOCIATED PROTEIN 3"/>
    <property type="match status" value="1"/>
</dbReference>
<dbReference type="InterPro" id="IPR001492">
    <property type="entry name" value="Flagellin"/>
</dbReference>
<organism evidence="7 8">
    <name type="scientific">Photorhabdus aegyptia</name>
    <dbReference type="NCBI Taxonomy" id="2805098"/>
    <lineage>
        <taxon>Bacteria</taxon>
        <taxon>Pseudomonadati</taxon>
        <taxon>Pseudomonadota</taxon>
        <taxon>Gammaproteobacteria</taxon>
        <taxon>Enterobacterales</taxon>
        <taxon>Morganellaceae</taxon>
        <taxon>Photorhabdus</taxon>
    </lineage>
</organism>
<comment type="subcellular location">
    <subcellularLocation>
        <location evidence="1">Bacterial flagellum</location>
    </subcellularLocation>
    <subcellularLocation>
        <location evidence="2">Secreted</location>
    </subcellularLocation>
</comment>
<evidence type="ECO:0000256" key="3">
    <source>
        <dbReference type="ARBA" id="ARBA00005709"/>
    </source>
</evidence>
<accession>A0A022PMR7</accession>
<sequence length="321" mass="35208">MRVSTNILYDQKMTSITTAQSKWMQQGTQLSSGQRVINPSDDPMAASQGVMVAQAEAQNQQYITARSFAKNAISMQLSVVSKAVGVVQDIHESLVATVNGVLSDEDRNSLAIQLTGFKEQLVNLGNTTDGNGRYIFAGYKTDVKPFDESTSGTVSYRGGSEEMTQKVDSNRSMIIGHTGEQVFLSSTSNPIKEPDGSPSESDIFKTIDMAIQSLKTPFVEADQKSRDDALELLNKANRGARNALNNISSVESVLGLQLREIEDLDSLGAERSLANKSRLSQLVDVEWNSAISNYYQQQAVLQASYKTFVDMKGMSLFEIFR</sequence>
<dbReference type="GO" id="GO:0005576">
    <property type="term" value="C:extracellular region"/>
    <property type="evidence" value="ECO:0007669"/>
    <property type="project" value="UniProtKB-SubCell"/>
</dbReference>
<keyword evidence="7" id="KW-0969">Cilium</keyword>
<gene>
    <name evidence="7" type="ORF">BA1DRAFT_00409</name>
</gene>
<keyword evidence="7" id="KW-0282">Flagellum</keyword>
<dbReference type="Gene3D" id="1.20.1330.10">
    <property type="entry name" value="f41 fragment of flagellin, N-terminal domain"/>
    <property type="match status" value="1"/>
</dbReference>
<protein>
    <submittedName>
        <fullName evidence="7">Flagellar hook-associated protein 3</fullName>
    </submittedName>
</protein>
<feature type="domain" description="Flagellin N-terminal" evidence="6">
    <location>
        <begin position="3"/>
        <end position="141"/>
    </location>
</feature>
<dbReference type="AlphaFoldDB" id="A0A022PMR7"/>